<accession>A0ABW4Z9L4</accession>
<dbReference type="InterPro" id="IPR000600">
    <property type="entry name" value="ROK"/>
</dbReference>
<evidence type="ECO:0000256" key="1">
    <source>
        <dbReference type="ARBA" id="ARBA00006479"/>
    </source>
</evidence>
<dbReference type="Gene3D" id="3.30.420.40">
    <property type="match status" value="2"/>
</dbReference>
<comment type="similarity">
    <text evidence="1">Belongs to the ROK (NagC/XylR) family.</text>
</comment>
<protein>
    <submittedName>
        <fullName evidence="2">ROK family protein</fullName>
    </submittedName>
</protein>
<reference evidence="3" key="1">
    <citation type="journal article" date="2019" name="Int. J. Syst. Evol. Microbiol.">
        <title>The Global Catalogue of Microorganisms (GCM) 10K type strain sequencing project: providing services to taxonomists for standard genome sequencing and annotation.</title>
        <authorList>
            <consortium name="The Broad Institute Genomics Platform"/>
            <consortium name="The Broad Institute Genome Sequencing Center for Infectious Disease"/>
            <person name="Wu L."/>
            <person name="Ma J."/>
        </authorList>
    </citation>
    <scope>NUCLEOTIDE SEQUENCE [LARGE SCALE GENOMIC DNA]</scope>
    <source>
        <strain evidence="3">CCUG 57942</strain>
    </source>
</reference>
<dbReference type="Proteomes" id="UP001597389">
    <property type="component" value="Unassembled WGS sequence"/>
</dbReference>
<name>A0ABW4Z9L4_9BACT</name>
<keyword evidence="3" id="KW-1185">Reference proteome</keyword>
<dbReference type="InterPro" id="IPR043129">
    <property type="entry name" value="ATPase_NBD"/>
</dbReference>
<evidence type="ECO:0000313" key="3">
    <source>
        <dbReference type="Proteomes" id="UP001597389"/>
    </source>
</evidence>
<organism evidence="2 3">
    <name type="scientific">Rubritalea tangerina</name>
    <dbReference type="NCBI Taxonomy" id="430798"/>
    <lineage>
        <taxon>Bacteria</taxon>
        <taxon>Pseudomonadati</taxon>
        <taxon>Verrucomicrobiota</taxon>
        <taxon>Verrucomicrobiia</taxon>
        <taxon>Verrucomicrobiales</taxon>
        <taxon>Rubritaleaceae</taxon>
        <taxon>Rubritalea</taxon>
    </lineage>
</organism>
<dbReference type="SUPFAM" id="SSF53067">
    <property type="entry name" value="Actin-like ATPase domain"/>
    <property type="match status" value="1"/>
</dbReference>
<sequence>MASHPESKRILVIDVGGSNIKLIATGIEKRLKIPSDPDLTAAQLVEQVLDVTSHWKYDVISLGCPCACRNNRPVRNPHNLGKGWKDFDFEAAFQLPTKVINDATMQAIGCYEGGTMLFLGFGTGLGTTLIKDGTAIPLEGGHLPYRKKQSFEDYVGKTGFARLGVEKWNTHVQRVIKTLRLAFNADDVVLGGGNAKLIEHLPPHTRRVNNHAALTGGFRMWDHQW</sequence>
<dbReference type="RefSeq" id="WP_377088660.1">
    <property type="nucleotide sequence ID" value="NZ_JBHSJL010000014.1"/>
</dbReference>
<dbReference type="PANTHER" id="PTHR18964">
    <property type="entry name" value="ROK (REPRESSOR, ORF, KINASE) FAMILY"/>
    <property type="match status" value="1"/>
</dbReference>
<dbReference type="PANTHER" id="PTHR18964:SF149">
    <property type="entry name" value="BIFUNCTIONAL UDP-N-ACETYLGLUCOSAMINE 2-EPIMERASE_N-ACETYLMANNOSAMINE KINASE"/>
    <property type="match status" value="1"/>
</dbReference>
<comment type="caution">
    <text evidence="2">The sequence shown here is derived from an EMBL/GenBank/DDBJ whole genome shotgun (WGS) entry which is preliminary data.</text>
</comment>
<proteinExistence type="inferred from homology"/>
<evidence type="ECO:0000313" key="2">
    <source>
        <dbReference type="EMBL" id="MFD2158425.1"/>
    </source>
</evidence>
<gene>
    <name evidence="2" type="ORF">ACFSW8_05905</name>
</gene>
<dbReference type="EMBL" id="JBHUJB010000023">
    <property type="protein sequence ID" value="MFD2158425.1"/>
    <property type="molecule type" value="Genomic_DNA"/>
</dbReference>